<dbReference type="AlphaFoldDB" id="A0AAD7ZT98"/>
<reference evidence="1" key="1">
    <citation type="journal article" date="2023" name="IScience">
        <title>Live-bearing cockroach genome reveals convergent evolutionary mechanisms linked to viviparity in insects and beyond.</title>
        <authorList>
            <person name="Fouks B."/>
            <person name="Harrison M.C."/>
            <person name="Mikhailova A.A."/>
            <person name="Marchal E."/>
            <person name="English S."/>
            <person name="Carruthers M."/>
            <person name="Jennings E.C."/>
            <person name="Chiamaka E.L."/>
            <person name="Frigard R.A."/>
            <person name="Pippel M."/>
            <person name="Attardo G.M."/>
            <person name="Benoit J.B."/>
            <person name="Bornberg-Bauer E."/>
            <person name="Tobe S.S."/>
        </authorList>
    </citation>
    <scope>NUCLEOTIDE SEQUENCE</scope>
    <source>
        <strain evidence="1">Stay&amp;Tobe</strain>
    </source>
</reference>
<name>A0AAD7ZT98_DIPPU</name>
<accession>A0AAD7ZT98</accession>
<evidence type="ECO:0000313" key="2">
    <source>
        <dbReference type="Proteomes" id="UP001233999"/>
    </source>
</evidence>
<comment type="caution">
    <text evidence="1">The sequence shown here is derived from an EMBL/GenBank/DDBJ whole genome shotgun (WGS) entry which is preliminary data.</text>
</comment>
<sequence length="88" mass="9964">YYSFISPFVILLSDVTGSVPEVIAGHLAHAINVLDRSWYQRNYEDALIVVAMTHFRWSVKLILEKTVATQLLQVFGPVSTAFGRLLLR</sequence>
<proteinExistence type="predicted"/>
<evidence type="ECO:0000313" key="1">
    <source>
        <dbReference type="EMBL" id="KAJ9586263.1"/>
    </source>
</evidence>
<gene>
    <name evidence="1" type="ORF">L9F63_020097</name>
</gene>
<keyword evidence="2" id="KW-1185">Reference proteome</keyword>
<feature type="non-terminal residue" evidence="1">
    <location>
        <position position="1"/>
    </location>
</feature>
<protein>
    <submittedName>
        <fullName evidence="1">Uncharacterized protein</fullName>
    </submittedName>
</protein>
<dbReference type="Proteomes" id="UP001233999">
    <property type="component" value="Unassembled WGS sequence"/>
</dbReference>
<dbReference type="EMBL" id="JASPKZ010007181">
    <property type="protein sequence ID" value="KAJ9586263.1"/>
    <property type="molecule type" value="Genomic_DNA"/>
</dbReference>
<reference evidence="1" key="2">
    <citation type="submission" date="2023-05" db="EMBL/GenBank/DDBJ databases">
        <authorList>
            <person name="Fouks B."/>
        </authorList>
    </citation>
    <scope>NUCLEOTIDE SEQUENCE</scope>
    <source>
        <strain evidence="1">Stay&amp;Tobe</strain>
        <tissue evidence="1">Testes</tissue>
    </source>
</reference>
<feature type="non-terminal residue" evidence="1">
    <location>
        <position position="88"/>
    </location>
</feature>
<organism evidence="1 2">
    <name type="scientific">Diploptera punctata</name>
    <name type="common">Pacific beetle cockroach</name>
    <dbReference type="NCBI Taxonomy" id="6984"/>
    <lineage>
        <taxon>Eukaryota</taxon>
        <taxon>Metazoa</taxon>
        <taxon>Ecdysozoa</taxon>
        <taxon>Arthropoda</taxon>
        <taxon>Hexapoda</taxon>
        <taxon>Insecta</taxon>
        <taxon>Pterygota</taxon>
        <taxon>Neoptera</taxon>
        <taxon>Polyneoptera</taxon>
        <taxon>Dictyoptera</taxon>
        <taxon>Blattodea</taxon>
        <taxon>Blaberoidea</taxon>
        <taxon>Blaberidae</taxon>
        <taxon>Diplopterinae</taxon>
        <taxon>Diploptera</taxon>
    </lineage>
</organism>